<reference evidence="1 3" key="1">
    <citation type="submission" date="2016-10" db="EMBL/GenBank/DDBJ databases">
        <authorList>
            <person name="de Groot N.N."/>
        </authorList>
    </citation>
    <scope>NUCLEOTIDE SEQUENCE [LARGE SCALE GENOMIC DNA]</scope>
    <source>
        <strain evidence="1 3">DSM 22274</strain>
    </source>
</reference>
<evidence type="ECO:0000313" key="3">
    <source>
        <dbReference type="Proteomes" id="UP000182725"/>
    </source>
</evidence>
<gene>
    <name evidence="1" type="ORF">SAMN04489740_3986</name>
    <name evidence="2" type="ORF">SAMN04489740_4378</name>
</gene>
<sequence>MSTASRAKTRTHFVATNLVTPVSESNRMTRPTVAKCPFSFDETHIIDPMAPVTKSRIGRPSKGQRHSFTVKLDMERTAKLFELLEILDTNGIDYMAPIIEAHLDAVDLEQLRTQGALPIAQAS</sequence>
<dbReference type="EMBL" id="FNTV01000002">
    <property type="protein sequence ID" value="SEF10368.1"/>
    <property type="molecule type" value="Genomic_DNA"/>
</dbReference>
<dbReference type="EMBL" id="FNTV01000002">
    <property type="protein sequence ID" value="SEF13453.1"/>
    <property type="molecule type" value="Genomic_DNA"/>
</dbReference>
<dbReference type="AlphaFoldDB" id="A0A1H5PBB6"/>
<evidence type="ECO:0000313" key="2">
    <source>
        <dbReference type="EMBL" id="SEF13453.1"/>
    </source>
</evidence>
<organism evidence="1 3">
    <name type="scientific">Arthrobacter alpinus</name>
    <dbReference type="NCBI Taxonomy" id="656366"/>
    <lineage>
        <taxon>Bacteria</taxon>
        <taxon>Bacillati</taxon>
        <taxon>Actinomycetota</taxon>
        <taxon>Actinomycetes</taxon>
        <taxon>Micrococcales</taxon>
        <taxon>Micrococcaceae</taxon>
        <taxon>Arthrobacter</taxon>
    </lineage>
</organism>
<accession>A0A1H5PBB6</accession>
<protein>
    <submittedName>
        <fullName evidence="1">Uncharacterized protein</fullName>
    </submittedName>
</protein>
<name>A0A1H5PBB6_9MICC</name>
<evidence type="ECO:0000313" key="1">
    <source>
        <dbReference type="EMBL" id="SEF10368.1"/>
    </source>
</evidence>
<dbReference type="Proteomes" id="UP000182725">
    <property type="component" value="Unassembled WGS sequence"/>
</dbReference>
<proteinExistence type="predicted"/>